<keyword evidence="3" id="KW-1185">Reference proteome</keyword>
<sequence>MSKLLAFIDGVIARGLAVFERVWPLIRGAPHNRLAWLVVGGGMALSIGPFWEPPLRAALKRYLDLDIDPPTVVGWGVLLVALGLLYHLFAFRADGLRTQLQTTRIREHDKPLLEAFQTDFPEDRIDFILEGLASDHAVFFEHDQFLGRARSRLQSSNFHILDEVLRTKAQRLLDDLERVDRFIAREFFVPVNATSANRTCLRPDWNFDRCGSGMPSREEEICPSSNDLRLLGLPKIGVSGSVCGLI</sequence>
<name>A0ABW3Z2E4_MYCRA</name>
<feature type="non-terminal residue" evidence="2">
    <location>
        <position position="246"/>
    </location>
</feature>
<protein>
    <submittedName>
        <fullName evidence="2">Uncharacterized protein</fullName>
    </submittedName>
</protein>
<keyword evidence="1" id="KW-0472">Membrane</keyword>
<feature type="transmembrane region" description="Helical" evidence="1">
    <location>
        <begin position="34"/>
        <end position="51"/>
    </location>
</feature>
<comment type="caution">
    <text evidence="2">The sequence shown here is derived from an EMBL/GenBank/DDBJ whole genome shotgun (WGS) entry which is preliminary data.</text>
</comment>
<evidence type="ECO:0000313" key="2">
    <source>
        <dbReference type="EMBL" id="MFD1330322.1"/>
    </source>
</evidence>
<dbReference type="EMBL" id="JBHTNF010000022">
    <property type="protein sequence ID" value="MFD1330322.1"/>
    <property type="molecule type" value="Genomic_DNA"/>
</dbReference>
<proteinExistence type="predicted"/>
<dbReference type="Proteomes" id="UP001597173">
    <property type="component" value="Unassembled WGS sequence"/>
</dbReference>
<reference evidence="3" key="1">
    <citation type="journal article" date="2019" name="Int. J. Syst. Evol. Microbiol.">
        <title>The Global Catalogue of Microorganisms (GCM) 10K type strain sequencing project: providing services to taxonomists for standard genome sequencing and annotation.</title>
        <authorList>
            <consortium name="The Broad Institute Genomics Platform"/>
            <consortium name="The Broad Institute Genome Sequencing Center for Infectious Disease"/>
            <person name="Wu L."/>
            <person name="Ma J."/>
        </authorList>
    </citation>
    <scope>NUCLEOTIDE SEQUENCE [LARGE SCALE GENOMIC DNA]</scope>
    <source>
        <strain evidence="3">CCUG 55609</strain>
    </source>
</reference>
<evidence type="ECO:0000313" key="3">
    <source>
        <dbReference type="Proteomes" id="UP001597173"/>
    </source>
</evidence>
<organism evidence="2 3">
    <name type="scientific">Mycoplana ramosa</name>
    <name type="common">Mycoplana bullata</name>
    <dbReference type="NCBI Taxonomy" id="40837"/>
    <lineage>
        <taxon>Bacteria</taxon>
        <taxon>Pseudomonadati</taxon>
        <taxon>Pseudomonadota</taxon>
        <taxon>Alphaproteobacteria</taxon>
        <taxon>Hyphomicrobiales</taxon>
        <taxon>Rhizobiaceae</taxon>
        <taxon>Mycoplana</taxon>
    </lineage>
</organism>
<gene>
    <name evidence="2" type="ORF">ACFQ33_20750</name>
</gene>
<keyword evidence="1" id="KW-1133">Transmembrane helix</keyword>
<keyword evidence="1" id="KW-0812">Transmembrane</keyword>
<feature type="transmembrane region" description="Helical" evidence="1">
    <location>
        <begin position="71"/>
        <end position="91"/>
    </location>
</feature>
<dbReference type="RefSeq" id="WP_374841262.1">
    <property type="nucleotide sequence ID" value="NZ_JBHEEW010000020.1"/>
</dbReference>
<accession>A0ABW3Z2E4</accession>
<evidence type="ECO:0000256" key="1">
    <source>
        <dbReference type="SAM" id="Phobius"/>
    </source>
</evidence>